<evidence type="ECO:0000313" key="3">
    <source>
        <dbReference type="Proteomes" id="UP000466831"/>
    </source>
</evidence>
<feature type="domain" description="Conserved hypothetical protein CHP02391" evidence="1">
    <location>
        <begin position="113"/>
        <end position="230"/>
    </location>
</feature>
<evidence type="ECO:0000259" key="1">
    <source>
        <dbReference type="Pfam" id="PF09509"/>
    </source>
</evidence>
<organism evidence="2 3">
    <name type="scientific">Mycobacterium marseillense</name>
    <dbReference type="NCBI Taxonomy" id="701042"/>
    <lineage>
        <taxon>Bacteria</taxon>
        <taxon>Bacillati</taxon>
        <taxon>Actinomycetota</taxon>
        <taxon>Actinomycetes</taxon>
        <taxon>Mycobacteriales</taxon>
        <taxon>Mycobacteriaceae</taxon>
        <taxon>Mycobacterium</taxon>
        <taxon>Mycobacterium avium complex (MAC)</taxon>
    </lineage>
</organism>
<protein>
    <recommendedName>
        <fullName evidence="1">Conserved hypothetical protein CHP02391 domain-containing protein</fullName>
    </recommendedName>
</protein>
<accession>A0ABM7JB53</accession>
<proteinExistence type="predicted"/>
<evidence type="ECO:0000313" key="2">
    <source>
        <dbReference type="EMBL" id="BBY11012.1"/>
    </source>
</evidence>
<dbReference type="EMBL" id="AP022584">
    <property type="protein sequence ID" value="BBY11012.1"/>
    <property type="molecule type" value="Genomic_DNA"/>
</dbReference>
<name>A0ABM7JB53_9MYCO</name>
<dbReference type="Pfam" id="PF09509">
    <property type="entry name" value="Hypoth_Ymh"/>
    <property type="match status" value="1"/>
</dbReference>
<keyword evidence="3" id="KW-1185">Reference proteome</keyword>
<reference evidence="2 3" key="1">
    <citation type="journal article" date="2019" name="Emerg. Microbes Infect.">
        <title>Comprehensive subspecies identification of 175 nontuberculous mycobacteria species based on 7547 genomic profiles.</title>
        <authorList>
            <person name="Matsumoto Y."/>
            <person name="Kinjo T."/>
            <person name="Motooka D."/>
            <person name="Nabeya D."/>
            <person name="Jung N."/>
            <person name="Uechi K."/>
            <person name="Horii T."/>
            <person name="Iida T."/>
            <person name="Fujita J."/>
            <person name="Nakamura S."/>
        </authorList>
    </citation>
    <scope>NUCLEOTIDE SEQUENCE [LARGE SCALE GENOMIC DNA]</scope>
    <source>
        <strain evidence="2 3">JCM 17324</strain>
    </source>
</reference>
<gene>
    <name evidence="2" type="ORF">MMARJ_17520</name>
</gene>
<dbReference type="RefSeq" id="WP_083017273.1">
    <property type="nucleotide sequence ID" value="NZ_AP022584.1"/>
</dbReference>
<sequence length="242" mass="26692">MAGFLSRLGGPLGIQKVVVIRDEGSPNETRTETEAHIQAQKGFFEVETQIYEGDIVEMDDPRGGHERRLVDEVQIYHRPRGGNRTNHIEVVWGKIPRPTPPRSAPVRRLDLENLHQHVTAVASDLFNEQFYGAAVAEAFKSIEVRVRDLTGGRRSGAQLMGDAFGGAVPQLDVSVETGRSAEDEREGFLALFRGAMIGVRNPGAHELFKQTDPQQALEYLGFASLLHRRIDVAAAKQSGQST</sequence>
<dbReference type="NCBIfam" id="TIGR02391">
    <property type="entry name" value="hypoth_ymh"/>
    <property type="match status" value="1"/>
</dbReference>
<dbReference type="Proteomes" id="UP000466831">
    <property type="component" value="Chromosome"/>
</dbReference>
<dbReference type="InterPro" id="IPR012654">
    <property type="entry name" value="CHP02391"/>
</dbReference>